<dbReference type="InterPro" id="IPR036047">
    <property type="entry name" value="F-box-like_dom_sf"/>
</dbReference>
<evidence type="ECO:0000259" key="1">
    <source>
        <dbReference type="PROSITE" id="PS50181"/>
    </source>
</evidence>
<dbReference type="EMBL" id="LN679102">
    <property type="protein sequence ID" value="CEL57881.1"/>
    <property type="molecule type" value="Genomic_DNA"/>
</dbReference>
<dbReference type="PANTHER" id="PTHR13318:SF190">
    <property type="entry name" value="PARTNER OF PAIRED, ISOFORM B"/>
    <property type="match status" value="1"/>
</dbReference>
<dbReference type="InterPro" id="IPR032675">
    <property type="entry name" value="LRR_dom_sf"/>
</dbReference>
<dbReference type="Pfam" id="PF12937">
    <property type="entry name" value="F-box-like"/>
    <property type="match status" value="1"/>
</dbReference>
<proteinExistence type="predicted"/>
<dbReference type="Gene3D" id="1.20.1280.50">
    <property type="match status" value="1"/>
</dbReference>
<evidence type="ECO:0000313" key="2">
    <source>
        <dbReference type="EMBL" id="CEL57881.1"/>
    </source>
</evidence>
<name>A0A0B7FIQ0_THACB</name>
<sequence>MNIIDLPFNTLLPRAIFMRSVLQHLYSAASPHSCIMAAHGVVQQYMLHETTLPSRPESVHQGPVSIDTMHDTVLKASEDVQRHHDLNINRLPTELLSKIFEIASEEQDGAIIELSHVCSHWRRVALFSPRAWSKVTADMSPAFNDPKVEKALAYLARSGACPVDVQVIASYGDSYDPSNGIMDALYSHIPRWRSFSFHCSNSVVSNDVIKSLNGATTALRELRLVFQSGPRTHGEHPRMPTNFLVQAPLLRLLQLNGVGVNLNWLASLQHLETLELVQNGNSPLAYGDLLRAVSSCAASLRSLKIHATISNTGTWPLPSLVLPSLQSLDLILQTSPMTSVLGNIEAPALEYLSLQDIRNPSDRWCSVGLRSFLRQPASSLRQLRLCSIGLEDDELIWALGRMEGLEALELIHSTNTDVLLRGLAQPMPDTAVDSWITPALHTLKMEQCHQITGTALVDCIKSRNASSLGSTRHVPIRDLRVQNCYQFERRHSVKLSKFTPFLNLDVAVISSFNFGLGGMRSRSPYENVVGVAIPY</sequence>
<keyword evidence="3" id="KW-1185">Reference proteome</keyword>
<dbReference type="GO" id="GO:0019005">
    <property type="term" value="C:SCF ubiquitin ligase complex"/>
    <property type="evidence" value="ECO:0007669"/>
    <property type="project" value="TreeGrafter"/>
</dbReference>
<dbReference type="Gene3D" id="3.80.10.10">
    <property type="entry name" value="Ribonuclease Inhibitor"/>
    <property type="match status" value="1"/>
</dbReference>
<dbReference type="PANTHER" id="PTHR13318">
    <property type="entry name" value="PARTNER OF PAIRED, ISOFORM B-RELATED"/>
    <property type="match status" value="1"/>
</dbReference>
<gene>
    <name evidence="2" type="ORF">RSOLAG1IB_02625</name>
</gene>
<dbReference type="PROSITE" id="PS50181">
    <property type="entry name" value="FBOX"/>
    <property type="match status" value="1"/>
</dbReference>
<organism evidence="2 3">
    <name type="scientific">Thanatephorus cucumeris (strain AG1-IB / isolate 7/3/14)</name>
    <name type="common">Lettuce bottom rot fungus</name>
    <name type="synonym">Rhizoctonia solani</name>
    <dbReference type="NCBI Taxonomy" id="1108050"/>
    <lineage>
        <taxon>Eukaryota</taxon>
        <taxon>Fungi</taxon>
        <taxon>Dikarya</taxon>
        <taxon>Basidiomycota</taxon>
        <taxon>Agaricomycotina</taxon>
        <taxon>Agaricomycetes</taxon>
        <taxon>Cantharellales</taxon>
        <taxon>Ceratobasidiaceae</taxon>
        <taxon>Rhizoctonia</taxon>
        <taxon>Rhizoctonia solani AG-1</taxon>
    </lineage>
</organism>
<dbReference type="Proteomes" id="UP000059188">
    <property type="component" value="Unassembled WGS sequence"/>
</dbReference>
<dbReference type="STRING" id="1108050.A0A0B7FIQ0"/>
<dbReference type="AlphaFoldDB" id="A0A0B7FIQ0"/>
<dbReference type="InterPro" id="IPR001810">
    <property type="entry name" value="F-box_dom"/>
</dbReference>
<dbReference type="GO" id="GO:0031146">
    <property type="term" value="P:SCF-dependent proteasomal ubiquitin-dependent protein catabolic process"/>
    <property type="evidence" value="ECO:0007669"/>
    <property type="project" value="TreeGrafter"/>
</dbReference>
<dbReference type="SUPFAM" id="SSF52047">
    <property type="entry name" value="RNI-like"/>
    <property type="match status" value="1"/>
</dbReference>
<dbReference type="OrthoDB" id="2884925at2759"/>
<evidence type="ECO:0000313" key="3">
    <source>
        <dbReference type="Proteomes" id="UP000059188"/>
    </source>
</evidence>
<accession>A0A0B7FIQ0</accession>
<dbReference type="SUPFAM" id="SSF81383">
    <property type="entry name" value="F-box domain"/>
    <property type="match status" value="1"/>
</dbReference>
<reference evidence="2 3" key="1">
    <citation type="submission" date="2014-11" db="EMBL/GenBank/DDBJ databases">
        <authorList>
            <person name="Wibberg Daniel"/>
        </authorList>
    </citation>
    <scope>NUCLEOTIDE SEQUENCE [LARGE SCALE GENOMIC DNA]</scope>
    <source>
        <strain evidence="2">Rhizoctonia solani AG1-IB 7/3/14</strain>
    </source>
</reference>
<protein>
    <recommendedName>
        <fullName evidence="1">F-box domain-containing protein</fullName>
    </recommendedName>
</protein>
<feature type="domain" description="F-box" evidence="1">
    <location>
        <begin position="85"/>
        <end position="135"/>
    </location>
</feature>